<dbReference type="HOGENOM" id="CLU_694496_0_0_1"/>
<accession>J9D220</accession>
<reference evidence="2" key="2">
    <citation type="submission" date="2015-07" db="EMBL/GenBank/DDBJ databases">
        <title>Contrasting host-pathogen interactions and genome evolution in two generalist and specialist microsporidian pathogens of mosquitoes.</title>
        <authorList>
            <consortium name="The Broad Institute Genomics Platform"/>
            <consortium name="The Broad Institute Genome Sequencing Center for Infectious Disease"/>
            <person name="Cuomo C.A."/>
            <person name="Sanscrainte N.D."/>
            <person name="Goldberg J.M."/>
            <person name="Heiman D."/>
            <person name="Young S."/>
            <person name="Zeng Q."/>
            <person name="Becnel J.J."/>
            <person name="Birren B.W."/>
        </authorList>
    </citation>
    <scope>NUCLEOTIDE SEQUENCE [LARGE SCALE GENOMIC DNA]</scope>
    <source>
        <strain evidence="2">USNM 41457</strain>
    </source>
</reference>
<gene>
    <name evidence="1" type="ORF">EDEG_03827</name>
</gene>
<keyword evidence="2" id="KW-1185">Reference proteome</keyword>
<dbReference type="Proteomes" id="UP000003163">
    <property type="component" value="Unassembled WGS sequence"/>
</dbReference>
<dbReference type="AlphaFoldDB" id="J9D220"/>
<dbReference type="EMBL" id="AFBI03000131">
    <property type="protein sequence ID" value="EJW01624.1"/>
    <property type="molecule type" value="Genomic_DNA"/>
</dbReference>
<proteinExistence type="predicted"/>
<comment type="caution">
    <text evidence="1">The sequence shown here is derived from an EMBL/GenBank/DDBJ whole genome shotgun (WGS) entry which is preliminary data.</text>
</comment>
<protein>
    <submittedName>
        <fullName evidence="1">Uncharacterized protein</fullName>
    </submittedName>
</protein>
<dbReference type="InParanoid" id="J9D220"/>
<dbReference type="VEuPathDB" id="MicrosporidiaDB:EDEG_03827"/>
<name>J9D220_EDHAE</name>
<sequence length="397" mass="47024">MNLEKNYIANKCRYLRKLFHLKDDDPLNRYHITFDKEINYTSSPITGKIYFLVPNKKELEYINLKYKIYQIILNTDKIRISKTKKIFSGSIRISTHEKKNSSYSEEDLTQTSNQFPVLNNESDISKCHNHEETCNIEADLVQQLKTIPTSVSLQTVYFSVEISDNLFSEEQKLAKKHYYGIFLLKAQGEFQYTNLEKYYSSRNGTFLLHEPKNKQLFNKKLIKSYIVENVFLECFKLKSYAIQVDFDKRLYYVDDEIVLTVNDNVKKLFKSVSFHISASNPCTSCGNHKLHKVLCFNIISKHMPNGTMQVKFLPPIFESDKKVDIEKNQNIKSIIQKFYVTMKAYFDDNHVWCKKFRIKLLKNKNIYDERIVVDSLSKICEDFHRVERIYLEKLNKK</sequence>
<organism evidence="1 2">
    <name type="scientific">Edhazardia aedis (strain USNM 41457)</name>
    <name type="common">Microsporidian parasite</name>
    <dbReference type="NCBI Taxonomy" id="1003232"/>
    <lineage>
        <taxon>Eukaryota</taxon>
        <taxon>Fungi</taxon>
        <taxon>Fungi incertae sedis</taxon>
        <taxon>Microsporidia</taxon>
        <taxon>Edhazardia</taxon>
    </lineage>
</organism>
<reference evidence="1 2" key="1">
    <citation type="submission" date="2011-08" db="EMBL/GenBank/DDBJ databases">
        <authorList>
            <person name="Liu Z.J."/>
            <person name="Shi F.L."/>
            <person name="Lu J.Q."/>
            <person name="Li M."/>
            <person name="Wang Z.L."/>
        </authorList>
    </citation>
    <scope>NUCLEOTIDE SEQUENCE [LARGE SCALE GENOMIC DNA]</scope>
    <source>
        <strain evidence="1 2">USNM 41457</strain>
    </source>
</reference>
<evidence type="ECO:0000313" key="2">
    <source>
        <dbReference type="Proteomes" id="UP000003163"/>
    </source>
</evidence>
<evidence type="ECO:0000313" key="1">
    <source>
        <dbReference type="EMBL" id="EJW01624.1"/>
    </source>
</evidence>